<dbReference type="Proteomes" id="UP000018461">
    <property type="component" value="Unassembled WGS sequence"/>
</dbReference>
<dbReference type="GO" id="GO:0055085">
    <property type="term" value="P:transmembrane transport"/>
    <property type="evidence" value="ECO:0007669"/>
    <property type="project" value="TreeGrafter"/>
</dbReference>
<keyword evidence="4" id="KW-1003">Cell membrane</keyword>
<comment type="caution">
    <text evidence="10">The sequence shown here is derived from an EMBL/GenBank/DDBJ whole genome shotgun (WGS) entry which is preliminary data.</text>
</comment>
<evidence type="ECO:0000256" key="6">
    <source>
        <dbReference type="ARBA" id="ARBA00022989"/>
    </source>
</evidence>
<feature type="transmembrane region" description="Helical" evidence="9">
    <location>
        <begin position="343"/>
        <end position="376"/>
    </location>
</feature>
<keyword evidence="6 9" id="KW-1133">Transmembrane helix</keyword>
<gene>
    <name evidence="10" type="ORF">HMPREF9625_00255</name>
</gene>
<dbReference type="GO" id="GO:0005886">
    <property type="term" value="C:plasma membrane"/>
    <property type="evidence" value="ECO:0007669"/>
    <property type="project" value="UniProtKB-SubCell"/>
</dbReference>
<keyword evidence="3" id="KW-0813">Transport</keyword>
<keyword evidence="7 9" id="KW-0472">Membrane</keyword>
<dbReference type="STRING" id="796943.HMPREF9625_00255"/>
<dbReference type="PATRIC" id="fig|796943.3.peg.639"/>
<dbReference type="RefSeq" id="WP_009534125.1">
    <property type="nucleotide sequence ID" value="NZ_KE148312.1"/>
</dbReference>
<name>G9WLP6_9FIRM</name>
<feature type="transmembrane region" description="Helical" evidence="9">
    <location>
        <begin position="276"/>
        <end position="306"/>
    </location>
</feature>
<evidence type="ECO:0000256" key="7">
    <source>
        <dbReference type="ARBA" id="ARBA00023136"/>
    </source>
</evidence>
<proteinExistence type="inferred from homology"/>
<feature type="compositionally biased region" description="Basic and acidic residues" evidence="8">
    <location>
        <begin position="399"/>
        <end position="418"/>
    </location>
</feature>
<evidence type="ECO:0000313" key="10">
    <source>
        <dbReference type="EMBL" id="EHL12701.1"/>
    </source>
</evidence>
<feature type="region of interest" description="Disordered" evidence="8">
    <location>
        <begin position="396"/>
        <end position="418"/>
    </location>
</feature>
<keyword evidence="5 9" id="KW-0812">Transmembrane</keyword>
<evidence type="ECO:0000256" key="5">
    <source>
        <dbReference type="ARBA" id="ARBA00022692"/>
    </source>
</evidence>
<evidence type="ECO:0000256" key="1">
    <source>
        <dbReference type="ARBA" id="ARBA00004651"/>
    </source>
</evidence>
<comment type="subcellular location">
    <subcellularLocation>
        <location evidence="1">Cell membrane</location>
        <topology evidence="1">Multi-pass membrane protein</topology>
    </subcellularLocation>
</comment>
<sequence>MKHEDWKEQIKWGITAFSVLAAVSLVYVLVNNFYAVKQNLAVFLQILMPIIYGAVLAYLMSPVYNFVVKILGKVYYFFLGEKASQRFLGFFGTVASILFLFFLTSGLVSMLIPELTKSVLSLYFSLPDTINRSYNNLAVILEKFPDLRPYAEKAYEEISSFFTGKPDNTQAIFAHLQNLATFFTNGIWSTLTIVKNILIGLIVMVYLLNMKDLLRRQFRKLLFALFSQKKAKGIIEEMQYVHRVFGGFILGKIIDSIIIGILTFFVLSLMKMPYTLLVSVIVGVTNVIPFFGPFIGAIPCFILILLTSPIQSLYFAIAILIIQQIDGNIIGPKVLGDSTGLSSFWVLFSILLFGGLFGFVGMIIAVPFWAVIMNTLRRYMDRRLQKKNLPISSSEYEDFEKFSGKKSDKVAEPKGKEYAKDTDELSKAQIIKDIEAAADEVELSGEL</sequence>
<feature type="transmembrane region" description="Helical" evidence="9">
    <location>
        <begin position="42"/>
        <end position="67"/>
    </location>
</feature>
<evidence type="ECO:0000313" key="11">
    <source>
        <dbReference type="Proteomes" id="UP000018461"/>
    </source>
</evidence>
<reference evidence="10" key="2">
    <citation type="submission" date="2013-03" db="EMBL/GenBank/DDBJ databases">
        <title>The Genome Sequence of Oribacterium sp. ACB1.</title>
        <authorList>
            <consortium name="The Broad Institute Genomics Platform"/>
            <consortium name="The Broad Institute Genome Sequencing Center for Infectious Disease"/>
            <person name="Earl A."/>
            <person name="Ward D."/>
            <person name="Feldgarden M."/>
            <person name="Gevers D."/>
            <person name="Sizova M."/>
            <person name="Hazen A."/>
            <person name="Epstein S."/>
            <person name="Walker B."/>
            <person name="Young S."/>
            <person name="Zeng Q."/>
            <person name="Gargeya S."/>
            <person name="Fitzgerald M."/>
            <person name="Haas B."/>
            <person name="Abouelleil A."/>
            <person name="Allen A.W."/>
            <person name="Alvarado L."/>
            <person name="Arachchi H.M."/>
            <person name="Berlin A.M."/>
            <person name="Chapman S.B."/>
            <person name="Gainer-Dewar J."/>
            <person name="Goldberg J."/>
            <person name="Griggs A."/>
            <person name="Gujja S."/>
            <person name="Hansen M."/>
            <person name="Howarth C."/>
            <person name="Imamovic A."/>
            <person name="Ireland A."/>
            <person name="Larimer J."/>
            <person name="McCowan C."/>
            <person name="Murphy C."/>
            <person name="Pearson M."/>
            <person name="Poon T.W."/>
            <person name="Priest M."/>
            <person name="Roberts A."/>
            <person name="Saif S."/>
            <person name="Shea T."/>
            <person name="Sisk P."/>
            <person name="Sykes S."/>
            <person name="Wortman J."/>
            <person name="Nusbaum C."/>
            <person name="Birren B."/>
        </authorList>
    </citation>
    <scope>NUCLEOTIDE SEQUENCE [LARGE SCALE GENOMIC DNA]</scope>
    <source>
        <strain evidence="10">ACB1</strain>
    </source>
</reference>
<dbReference type="EMBL" id="AFZC02000003">
    <property type="protein sequence ID" value="EHL12701.1"/>
    <property type="molecule type" value="Genomic_DNA"/>
</dbReference>
<dbReference type="InterPro" id="IPR002549">
    <property type="entry name" value="AI-2E-like"/>
</dbReference>
<dbReference type="PANTHER" id="PTHR21716:SF53">
    <property type="entry name" value="PERMEASE PERM-RELATED"/>
    <property type="match status" value="1"/>
</dbReference>
<feature type="transmembrane region" description="Helical" evidence="9">
    <location>
        <begin position="12"/>
        <end position="30"/>
    </location>
</feature>
<dbReference type="Pfam" id="PF01594">
    <property type="entry name" value="AI-2E_transport"/>
    <property type="match status" value="1"/>
</dbReference>
<accession>G9WLP6</accession>
<reference evidence="10" key="1">
    <citation type="submission" date="2011-08" db="EMBL/GenBank/DDBJ databases">
        <authorList>
            <consortium name="The Broad Institute Genome Sequencing Platform"/>
            <person name="Earl A."/>
            <person name="Ward D."/>
            <person name="Feldgarden M."/>
            <person name="Gevers D."/>
            <person name="Sizova M."/>
            <person name="Hazen A."/>
            <person name="Epstein S."/>
            <person name="Young S.K."/>
            <person name="Zeng Q."/>
            <person name="Gargeya S."/>
            <person name="Fitzgerald M."/>
            <person name="Haas B."/>
            <person name="Abouelleil A."/>
            <person name="Alvarado L."/>
            <person name="Arachchi H.M."/>
            <person name="Berlin A."/>
            <person name="Brown A."/>
            <person name="Chapman S.B."/>
            <person name="Chen Z."/>
            <person name="Dunbar C."/>
            <person name="Freedman E."/>
            <person name="Gearin G."/>
            <person name="Gellesch M."/>
            <person name="Goldberg J."/>
            <person name="Griggs A."/>
            <person name="Gujja S."/>
            <person name="Heiman D."/>
            <person name="Howarth C."/>
            <person name="Larson L."/>
            <person name="Lui A."/>
            <person name="MacDonald P.J.P."/>
            <person name="Montmayeur A."/>
            <person name="Murphy C."/>
            <person name="Neiman D."/>
            <person name="Pearson M."/>
            <person name="Priest M."/>
            <person name="Roberts A."/>
            <person name="Saif S."/>
            <person name="Shea T."/>
            <person name="Shenoy N."/>
            <person name="Sisk P."/>
            <person name="Stolte C."/>
            <person name="Sykes S."/>
            <person name="Wortman J."/>
            <person name="Nusbaum C."/>
            <person name="Birren B."/>
        </authorList>
    </citation>
    <scope>NUCLEOTIDE SEQUENCE</scope>
    <source>
        <strain evidence="10">ACB1</strain>
    </source>
</reference>
<evidence type="ECO:0000256" key="9">
    <source>
        <dbReference type="SAM" id="Phobius"/>
    </source>
</evidence>
<keyword evidence="11" id="KW-1185">Reference proteome</keyword>
<dbReference type="AlphaFoldDB" id="G9WLP6"/>
<feature type="transmembrane region" description="Helical" evidence="9">
    <location>
        <begin position="244"/>
        <end position="270"/>
    </location>
</feature>
<dbReference type="PANTHER" id="PTHR21716">
    <property type="entry name" value="TRANSMEMBRANE PROTEIN"/>
    <property type="match status" value="1"/>
</dbReference>
<comment type="similarity">
    <text evidence="2">Belongs to the autoinducer-2 exporter (AI-2E) (TC 2.A.86) family.</text>
</comment>
<feature type="transmembrane region" description="Helical" evidence="9">
    <location>
        <begin position="187"/>
        <end position="209"/>
    </location>
</feature>
<feature type="transmembrane region" description="Helical" evidence="9">
    <location>
        <begin position="87"/>
        <end position="112"/>
    </location>
</feature>
<evidence type="ECO:0000256" key="4">
    <source>
        <dbReference type="ARBA" id="ARBA00022475"/>
    </source>
</evidence>
<evidence type="ECO:0000256" key="8">
    <source>
        <dbReference type="SAM" id="MobiDB-lite"/>
    </source>
</evidence>
<protein>
    <recommendedName>
        <fullName evidence="12">AI-2E family transporter</fullName>
    </recommendedName>
</protein>
<organism evidence="10 11">
    <name type="scientific">Oribacterium parvum ACB1</name>
    <dbReference type="NCBI Taxonomy" id="796943"/>
    <lineage>
        <taxon>Bacteria</taxon>
        <taxon>Bacillati</taxon>
        <taxon>Bacillota</taxon>
        <taxon>Clostridia</taxon>
        <taxon>Lachnospirales</taxon>
        <taxon>Lachnospiraceae</taxon>
        <taxon>Oribacterium</taxon>
    </lineage>
</organism>
<evidence type="ECO:0000256" key="2">
    <source>
        <dbReference type="ARBA" id="ARBA00009773"/>
    </source>
</evidence>
<evidence type="ECO:0000256" key="3">
    <source>
        <dbReference type="ARBA" id="ARBA00022448"/>
    </source>
</evidence>
<evidence type="ECO:0008006" key="12">
    <source>
        <dbReference type="Google" id="ProtNLM"/>
    </source>
</evidence>
<dbReference type="HOGENOM" id="CLU_031275_2_0_9"/>